<dbReference type="OMA" id="ERDPSHY"/>
<dbReference type="AlphaFoldDB" id="A0A5N6E349"/>
<comment type="similarity">
    <text evidence="2 7">Belongs to the group II decarboxylase family.</text>
</comment>
<dbReference type="GO" id="GO:0030170">
    <property type="term" value="F:pyridoxal phosphate binding"/>
    <property type="evidence" value="ECO:0007669"/>
    <property type="project" value="InterPro"/>
</dbReference>
<evidence type="ECO:0000256" key="1">
    <source>
        <dbReference type="ARBA" id="ARBA00001933"/>
    </source>
</evidence>
<dbReference type="GO" id="GO:0016740">
    <property type="term" value="F:transferase activity"/>
    <property type="evidence" value="ECO:0007669"/>
    <property type="project" value="UniProtKB-KW"/>
</dbReference>
<evidence type="ECO:0000313" key="9">
    <source>
        <dbReference type="Proteomes" id="UP000326532"/>
    </source>
</evidence>
<dbReference type="EMBL" id="ML734937">
    <property type="protein sequence ID" value="KAB8211951.1"/>
    <property type="molecule type" value="Genomic_DNA"/>
</dbReference>
<evidence type="ECO:0000313" key="8">
    <source>
        <dbReference type="EMBL" id="KAB8211951.1"/>
    </source>
</evidence>
<keyword evidence="5 7" id="KW-0456">Lyase</keyword>
<protein>
    <submittedName>
        <fullName evidence="8">Pyridoxal phosphate-dependent transferase</fullName>
    </submittedName>
</protein>
<dbReference type="GO" id="GO:0005737">
    <property type="term" value="C:cytoplasm"/>
    <property type="evidence" value="ECO:0007669"/>
    <property type="project" value="TreeGrafter"/>
</dbReference>
<dbReference type="InterPro" id="IPR010977">
    <property type="entry name" value="Aromatic_deC"/>
</dbReference>
<accession>A0A5N6E349</accession>
<dbReference type="InterPro" id="IPR002129">
    <property type="entry name" value="PyrdxlP-dep_de-COase"/>
</dbReference>
<dbReference type="GO" id="GO:0019752">
    <property type="term" value="P:carboxylic acid metabolic process"/>
    <property type="evidence" value="ECO:0007669"/>
    <property type="project" value="InterPro"/>
</dbReference>
<dbReference type="Gene3D" id="3.40.640.10">
    <property type="entry name" value="Type I PLP-dependent aspartate aminotransferase-like (Major domain)"/>
    <property type="match status" value="1"/>
</dbReference>
<dbReference type="GO" id="GO:0006520">
    <property type="term" value="P:amino acid metabolic process"/>
    <property type="evidence" value="ECO:0007669"/>
    <property type="project" value="InterPro"/>
</dbReference>
<reference evidence="8 9" key="1">
    <citation type="submission" date="2019-04" db="EMBL/GenBank/DDBJ databases">
        <title>Fungal friends and foes A comparative genomics study of 23 Aspergillus species from section Flavi.</title>
        <authorList>
            <consortium name="DOE Joint Genome Institute"/>
            <person name="Kjaerbolling I."/>
            <person name="Vesth T.C."/>
            <person name="Frisvad J.C."/>
            <person name="Nybo J.L."/>
            <person name="Theobald S."/>
            <person name="Kildgaard S."/>
            <person name="Petersen T.I."/>
            <person name="Kuo A."/>
            <person name="Sato A."/>
            <person name="Lyhne E.K."/>
            <person name="Kogle M.E."/>
            <person name="Wiebenga A."/>
            <person name="Kun R.S."/>
            <person name="Lubbers R.J."/>
            <person name="Makela M.R."/>
            <person name="Barry K."/>
            <person name="Chovatia M."/>
            <person name="Clum A."/>
            <person name="Daum C."/>
            <person name="Haridas S."/>
            <person name="He G."/>
            <person name="LaButti K."/>
            <person name="Lipzen A."/>
            <person name="Mondo S."/>
            <person name="Pangilinan J."/>
            <person name="Riley R."/>
            <person name="Salamov A."/>
            <person name="Simmons B.A."/>
            <person name="Magnuson J.K."/>
            <person name="Henrissat B."/>
            <person name="Mortensen U.H."/>
            <person name="Larsen T.O."/>
            <person name="De vries R.P."/>
            <person name="Grigoriev I.V."/>
            <person name="Machida M."/>
            <person name="Baker S.E."/>
            <person name="Andersen M.R."/>
        </authorList>
    </citation>
    <scope>NUCLEOTIDE SEQUENCE [LARGE SCALE GENOMIC DNA]</scope>
    <source>
        <strain evidence="8 9">CBS 117618</strain>
    </source>
</reference>
<evidence type="ECO:0000256" key="6">
    <source>
        <dbReference type="PIRSR" id="PIRSR602129-50"/>
    </source>
</evidence>
<dbReference type="Pfam" id="PF00282">
    <property type="entry name" value="Pyridoxal_deC"/>
    <property type="match status" value="1"/>
</dbReference>
<dbReference type="SUPFAM" id="SSF53383">
    <property type="entry name" value="PLP-dependent transferases"/>
    <property type="match status" value="1"/>
</dbReference>
<dbReference type="Proteomes" id="UP000326532">
    <property type="component" value="Unassembled WGS sequence"/>
</dbReference>
<proteinExistence type="inferred from homology"/>
<name>A0A5N6E349_ASPPA</name>
<dbReference type="PRINTS" id="PR00800">
    <property type="entry name" value="YHDCRBOXLASE"/>
</dbReference>
<evidence type="ECO:0000256" key="3">
    <source>
        <dbReference type="ARBA" id="ARBA00022793"/>
    </source>
</evidence>
<dbReference type="InterPro" id="IPR015421">
    <property type="entry name" value="PyrdxlP-dep_Trfase_major"/>
</dbReference>
<dbReference type="Gene3D" id="3.90.1150.10">
    <property type="entry name" value="Aspartate Aminotransferase, domain 1"/>
    <property type="match status" value="1"/>
</dbReference>
<dbReference type="GO" id="GO:0016831">
    <property type="term" value="F:carboxy-lyase activity"/>
    <property type="evidence" value="ECO:0007669"/>
    <property type="project" value="UniProtKB-KW"/>
</dbReference>
<evidence type="ECO:0000256" key="2">
    <source>
        <dbReference type="ARBA" id="ARBA00009533"/>
    </source>
</evidence>
<evidence type="ECO:0000256" key="4">
    <source>
        <dbReference type="ARBA" id="ARBA00022898"/>
    </source>
</evidence>
<dbReference type="VEuPathDB" id="FungiDB:BDV34DRAFT_219167"/>
<keyword evidence="8" id="KW-0808">Transferase</keyword>
<comment type="cofactor">
    <cofactor evidence="1 6 7">
        <name>pyridoxal 5'-phosphate</name>
        <dbReference type="ChEBI" id="CHEBI:597326"/>
    </cofactor>
</comment>
<dbReference type="PANTHER" id="PTHR11999">
    <property type="entry name" value="GROUP II PYRIDOXAL-5-PHOSPHATE DECARBOXYLASE"/>
    <property type="match status" value="1"/>
</dbReference>
<gene>
    <name evidence="8" type="ORF">BDV34DRAFT_219167</name>
</gene>
<sequence length="502" mass="56234">MDPEQFRTAGYGVIDDIIHYFATLPSNKVLPEVTPGYLRPQLPSRPPEEPQPWSEVQADLERIIKPGLTHWQHPHFMAFFPSIVTYPSILGEMYSAAWNAPGFNWLCSPACTELETVVLDWVAQACGLPECFHSTGPTNGGGVIYGTASEAIATMVVAARERIVRRLTSTTDLTEGTKAYEDKVMDLRQRLVALGSDQAHSSTAKAALVAGVRYRSVPTNLADNMVMKGDALRTVLEQCKADGLIPFYITCTMGTTNTCAVDDFEGIKAVLRERKEWSQIWVHTDAAYAGAALVAEEYQHIAAQWADNVDSFDFNMHKWLLVNFDASCCFVRNRKDLTEALEVNPSYLRNNVSDTGTVVDYRNWQIPLGRRFRSLKVWFVLRTFGLSGLRTHIRNGIQVGIEFAEMLRSRPDLFKIITQPAFALTVFRVWNTSKSSTVDSEALTRKVYETIHQQGDFFLTSTVVGGVYAIRVVNANQAAHVEHVRKVFELLVTLAEKFTLPQ</sequence>
<evidence type="ECO:0000256" key="7">
    <source>
        <dbReference type="RuleBase" id="RU000382"/>
    </source>
</evidence>
<dbReference type="InterPro" id="IPR015424">
    <property type="entry name" value="PyrdxlP-dep_Trfase"/>
</dbReference>
<keyword evidence="9" id="KW-1185">Reference proteome</keyword>
<dbReference type="InterPro" id="IPR015422">
    <property type="entry name" value="PyrdxlP-dep_Trfase_small"/>
</dbReference>
<dbReference type="PANTHER" id="PTHR11999:SF70">
    <property type="entry name" value="MIP05841P"/>
    <property type="match status" value="1"/>
</dbReference>
<dbReference type="Gene3D" id="1.20.1340.10">
    <property type="entry name" value="dopa decarboxylase, N-terminal domain"/>
    <property type="match status" value="1"/>
</dbReference>
<keyword evidence="3" id="KW-0210">Decarboxylase</keyword>
<evidence type="ECO:0000256" key="5">
    <source>
        <dbReference type="ARBA" id="ARBA00023239"/>
    </source>
</evidence>
<organism evidence="8 9">
    <name type="scientific">Aspergillus parasiticus</name>
    <dbReference type="NCBI Taxonomy" id="5067"/>
    <lineage>
        <taxon>Eukaryota</taxon>
        <taxon>Fungi</taxon>
        <taxon>Dikarya</taxon>
        <taxon>Ascomycota</taxon>
        <taxon>Pezizomycotina</taxon>
        <taxon>Eurotiomycetes</taxon>
        <taxon>Eurotiomycetidae</taxon>
        <taxon>Eurotiales</taxon>
        <taxon>Aspergillaceae</taxon>
        <taxon>Aspergillus</taxon>
        <taxon>Aspergillus subgen. Circumdati</taxon>
    </lineage>
</organism>
<feature type="modified residue" description="N6-(pyridoxal phosphate)lysine" evidence="6">
    <location>
        <position position="318"/>
    </location>
</feature>
<keyword evidence="4 6" id="KW-0663">Pyridoxal phosphate</keyword>